<dbReference type="SUPFAM" id="SSF52833">
    <property type="entry name" value="Thioredoxin-like"/>
    <property type="match status" value="1"/>
</dbReference>
<dbReference type="InterPro" id="IPR036282">
    <property type="entry name" value="Glutathione-S-Trfase_C_sf"/>
</dbReference>
<protein>
    <submittedName>
        <fullName evidence="2">Uncharacterized protein</fullName>
    </submittedName>
</protein>
<dbReference type="AlphaFoldDB" id="A0A4D9D5T9"/>
<dbReference type="OrthoDB" id="4951845at2759"/>
<keyword evidence="1" id="KW-0472">Membrane</keyword>
<keyword evidence="1" id="KW-1133">Transmembrane helix</keyword>
<dbReference type="Gene3D" id="1.20.1050.130">
    <property type="match status" value="1"/>
</dbReference>
<name>A0A4D9D5T9_9STRA</name>
<accession>A0A4D9D5T9</accession>
<feature type="transmembrane region" description="Helical" evidence="1">
    <location>
        <begin position="26"/>
        <end position="48"/>
    </location>
</feature>
<dbReference type="Proteomes" id="UP000355283">
    <property type="component" value="Unassembled WGS sequence"/>
</dbReference>
<organism evidence="2 3">
    <name type="scientific">Nannochloropsis salina CCMP1776</name>
    <dbReference type="NCBI Taxonomy" id="1027361"/>
    <lineage>
        <taxon>Eukaryota</taxon>
        <taxon>Sar</taxon>
        <taxon>Stramenopiles</taxon>
        <taxon>Ochrophyta</taxon>
        <taxon>Eustigmatophyceae</taxon>
        <taxon>Eustigmatales</taxon>
        <taxon>Monodopsidaceae</taxon>
        <taxon>Microchloropsis</taxon>
        <taxon>Microchloropsis salina</taxon>
    </lineage>
</organism>
<reference evidence="2 3" key="1">
    <citation type="submission" date="2019-01" db="EMBL/GenBank/DDBJ databases">
        <title>Nuclear Genome Assembly of the Microalgal Biofuel strain Nannochloropsis salina CCMP1776.</title>
        <authorList>
            <person name="Hovde B."/>
        </authorList>
    </citation>
    <scope>NUCLEOTIDE SEQUENCE [LARGE SCALE GENOMIC DNA]</scope>
    <source>
        <strain evidence="2 3">CCMP1776</strain>
    </source>
</reference>
<dbReference type="SUPFAM" id="SSF47616">
    <property type="entry name" value="GST C-terminal domain-like"/>
    <property type="match status" value="1"/>
</dbReference>
<keyword evidence="3" id="KW-1185">Reference proteome</keyword>
<keyword evidence="1" id="KW-0812">Transmembrane</keyword>
<evidence type="ECO:0000313" key="2">
    <source>
        <dbReference type="EMBL" id="TFJ85343.1"/>
    </source>
</evidence>
<dbReference type="EMBL" id="SDOX01000015">
    <property type="protein sequence ID" value="TFJ85343.1"/>
    <property type="molecule type" value="Genomic_DNA"/>
</dbReference>
<dbReference type="Gene3D" id="3.40.30.10">
    <property type="entry name" value="Glutaredoxin"/>
    <property type="match status" value="1"/>
</dbReference>
<gene>
    <name evidence="2" type="ORF">NSK_003391</name>
</gene>
<comment type="caution">
    <text evidence="2">The sequence shown here is derived from an EMBL/GenBank/DDBJ whole genome shotgun (WGS) entry which is preliminary data.</text>
</comment>
<sequence>MPLSHNQTGTVDQDKLMSKNENNHTVLFAVAATAATAGALAGPLSSMVHRAYKRHRHRKHTHFTLGSWRSREYGQAVRYLLAYLELPWKDRFFDMGPGPDCHQLAWVDAKDEAAHDKVMPRSPTPLASLSSAHFFFVHAGGGPLQRTGLDDLPGGGRAWLVSDGEGGKEKGGETRQDDHALLGSPVQIDRNLTGRNVKEMEAVDLLLDELQDFTLALHRLVHSPSYAREKERFFTTALASRLGGFEDWLLNEKKTHKKELAHRYDLLSQARTLYPPALSSHRELQDFTYRFEALPSIAQYLGAEACQLLPLFTVKVV</sequence>
<proteinExistence type="predicted"/>
<evidence type="ECO:0000313" key="3">
    <source>
        <dbReference type="Proteomes" id="UP000355283"/>
    </source>
</evidence>
<evidence type="ECO:0000256" key="1">
    <source>
        <dbReference type="SAM" id="Phobius"/>
    </source>
</evidence>
<dbReference type="InterPro" id="IPR036249">
    <property type="entry name" value="Thioredoxin-like_sf"/>
</dbReference>